<comment type="caution">
    <text evidence="5">The sequence shown here is derived from an EMBL/GenBank/DDBJ whole genome shotgun (WGS) entry which is preliminary data.</text>
</comment>
<dbReference type="RefSeq" id="WP_255910973.1">
    <property type="nucleotide sequence ID" value="NZ_JANFQO010000002.1"/>
</dbReference>
<reference evidence="5" key="1">
    <citation type="submission" date="2022-07" db="EMBL/GenBank/DDBJ databases">
        <title>Tahibacter sp., a new gammaproteobacterium isolated from the silt sample collected at pig farm.</title>
        <authorList>
            <person name="Chen H."/>
        </authorList>
    </citation>
    <scope>NUCLEOTIDE SEQUENCE</scope>
    <source>
        <strain evidence="5">P2K</strain>
    </source>
</reference>
<keyword evidence="6" id="KW-1185">Reference proteome</keyword>
<dbReference type="Pfam" id="PF00550">
    <property type="entry name" value="PP-binding"/>
    <property type="match status" value="3"/>
</dbReference>
<dbReference type="InterPro" id="IPR001242">
    <property type="entry name" value="Condensation_dom"/>
</dbReference>
<dbReference type="Gene3D" id="2.30.38.10">
    <property type="entry name" value="Luciferase, Domain 3"/>
    <property type="match status" value="3"/>
</dbReference>
<dbReference type="InterPro" id="IPR044894">
    <property type="entry name" value="TubC_N_sf"/>
</dbReference>
<dbReference type="InterPro" id="IPR010071">
    <property type="entry name" value="AA_adenyl_dom"/>
</dbReference>
<dbReference type="Pfam" id="PF00668">
    <property type="entry name" value="Condensation"/>
    <property type="match status" value="3"/>
</dbReference>
<dbReference type="InterPro" id="IPR006342">
    <property type="entry name" value="FkbM_mtfrase"/>
</dbReference>
<dbReference type="Gene3D" id="1.10.10.1830">
    <property type="entry name" value="Non-ribosomal peptide synthase, adenylation domain"/>
    <property type="match status" value="1"/>
</dbReference>
<dbReference type="InterPro" id="IPR045851">
    <property type="entry name" value="AMP-bd_C_sf"/>
</dbReference>
<gene>
    <name evidence="5" type="ORF">NM961_02645</name>
</gene>
<dbReference type="Pfam" id="PF18563">
    <property type="entry name" value="TubC_N"/>
    <property type="match status" value="1"/>
</dbReference>
<dbReference type="Proteomes" id="UP001165498">
    <property type="component" value="Unassembled WGS sequence"/>
</dbReference>
<dbReference type="Gene3D" id="3.30.559.30">
    <property type="entry name" value="Nonribosomal peptide synthetase, condensation domain"/>
    <property type="match status" value="3"/>
</dbReference>
<dbReference type="SUPFAM" id="SSF56801">
    <property type="entry name" value="Acetyl-CoA synthetase-like"/>
    <property type="match status" value="3"/>
</dbReference>
<dbReference type="Pfam" id="PF13193">
    <property type="entry name" value="AMP-binding_C"/>
    <property type="match status" value="2"/>
</dbReference>
<dbReference type="InterPro" id="IPR020806">
    <property type="entry name" value="PKS_PP-bd"/>
</dbReference>
<evidence type="ECO:0000256" key="3">
    <source>
        <dbReference type="ARBA" id="ARBA00022553"/>
    </source>
</evidence>
<dbReference type="Gene3D" id="3.40.50.150">
    <property type="entry name" value="Vaccinia Virus protein VP39"/>
    <property type="match status" value="1"/>
</dbReference>
<dbReference type="Gene3D" id="3.30.559.10">
    <property type="entry name" value="Chloramphenicol acetyltransferase-like domain"/>
    <property type="match status" value="3"/>
</dbReference>
<name>A0ABT1QMC0_9GAMM</name>
<dbReference type="PANTHER" id="PTHR45527:SF1">
    <property type="entry name" value="FATTY ACID SYNTHASE"/>
    <property type="match status" value="1"/>
</dbReference>
<evidence type="ECO:0000313" key="5">
    <source>
        <dbReference type="EMBL" id="MCQ4163602.1"/>
    </source>
</evidence>
<accession>A0ABT1QMC0</accession>
<protein>
    <submittedName>
        <fullName evidence="5">Amino acid adenylation domain-containing protein</fullName>
    </submittedName>
</protein>
<dbReference type="InterPro" id="IPR025110">
    <property type="entry name" value="AMP-bd_C"/>
</dbReference>
<dbReference type="NCBIfam" id="NF003417">
    <property type="entry name" value="PRK04813.1"/>
    <property type="match status" value="4"/>
</dbReference>
<dbReference type="PANTHER" id="PTHR45527">
    <property type="entry name" value="NONRIBOSOMAL PEPTIDE SYNTHETASE"/>
    <property type="match status" value="1"/>
</dbReference>
<dbReference type="NCBIfam" id="TIGR01733">
    <property type="entry name" value="AA-adenyl-dom"/>
    <property type="match status" value="3"/>
</dbReference>
<organism evidence="5 6">
    <name type="scientific">Tahibacter harae</name>
    <dbReference type="NCBI Taxonomy" id="2963937"/>
    <lineage>
        <taxon>Bacteria</taxon>
        <taxon>Pseudomonadati</taxon>
        <taxon>Pseudomonadota</taxon>
        <taxon>Gammaproteobacteria</taxon>
        <taxon>Lysobacterales</taxon>
        <taxon>Rhodanobacteraceae</taxon>
        <taxon>Tahibacter</taxon>
    </lineage>
</organism>
<comment type="cofactor">
    <cofactor evidence="1">
        <name>pantetheine 4'-phosphate</name>
        <dbReference type="ChEBI" id="CHEBI:47942"/>
    </cofactor>
</comment>
<dbReference type="PROSITE" id="PS50075">
    <property type="entry name" value="CARRIER"/>
    <property type="match status" value="3"/>
</dbReference>
<dbReference type="SUPFAM" id="SSF53335">
    <property type="entry name" value="S-adenosyl-L-methionine-dependent methyltransferases"/>
    <property type="match status" value="1"/>
</dbReference>
<dbReference type="CDD" id="cd05930">
    <property type="entry name" value="A_NRPS"/>
    <property type="match status" value="2"/>
</dbReference>
<dbReference type="PROSITE" id="PS00455">
    <property type="entry name" value="AMP_BINDING"/>
    <property type="match status" value="3"/>
</dbReference>
<evidence type="ECO:0000256" key="1">
    <source>
        <dbReference type="ARBA" id="ARBA00001957"/>
    </source>
</evidence>
<dbReference type="SMART" id="SM00823">
    <property type="entry name" value="PKS_PP"/>
    <property type="match status" value="3"/>
</dbReference>
<evidence type="ECO:0000259" key="4">
    <source>
        <dbReference type="PROSITE" id="PS50075"/>
    </source>
</evidence>
<dbReference type="InterPro" id="IPR023213">
    <property type="entry name" value="CAT-like_dom_sf"/>
</dbReference>
<dbReference type="InterPro" id="IPR020845">
    <property type="entry name" value="AMP-binding_CS"/>
</dbReference>
<dbReference type="SUPFAM" id="SSF47336">
    <property type="entry name" value="ACP-like"/>
    <property type="match status" value="3"/>
</dbReference>
<dbReference type="PROSITE" id="PS00012">
    <property type="entry name" value="PHOSPHOPANTETHEINE"/>
    <property type="match status" value="3"/>
</dbReference>
<dbReference type="SUPFAM" id="SSF52777">
    <property type="entry name" value="CoA-dependent acyltransferases"/>
    <property type="match status" value="6"/>
</dbReference>
<feature type="domain" description="Carrier" evidence="4">
    <location>
        <begin position="1060"/>
        <end position="1135"/>
    </location>
</feature>
<dbReference type="NCBIfam" id="TIGR01444">
    <property type="entry name" value="fkbM_fam"/>
    <property type="match status" value="1"/>
</dbReference>
<dbReference type="Gene3D" id="3.30.300.30">
    <property type="match status" value="4"/>
</dbReference>
<feature type="domain" description="Carrier" evidence="4">
    <location>
        <begin position="2424"/>
        <end position="2499"/>
    </location>
</feature>
<dbReference type="InterPro" id="IPR000873">
    <property type="entry name" value="AMP-dep_synth/lig_dom"/>
</dbReference>
<proteinExistence type="predicted"/>
<dbReference type="Pfam" id="PF05050">
    <property type="entry name" value="Methyltransf_21"/>
    <property type="match status" value="1"/>
</dbReference>
<sequence>MSRVEQLVGEALAHNVVLYLKDDRLAYVASGGSFPEALKREIAQNKDELAAYLRGLEQARQAGELKLPPISPRAPGAALPLSFSQQRLWFIDRFEGGSSQFNMVNVFRLEGRLDQAAFERALHAIVQRHESLRTVFHERDGETWQQVREDFALDLRRVDLRDQPRAQQDAQIAARVAEDANTSFDLSRDLLLRVMLLQLSASETVVVFNLHHIASDGWSLALLVQEFSTLYAAFCRGAENPLAPLPIQYADYAIWQREWLGGELLARQLHYWDQRLAGLPPVHALPLDRPRPLQQTFRGKFHAQQIDAALTRRLRTLAQQQDVTLFILLQSVFALLVGRYSNESDVVMGTPMAGRPHKDTEALIGFFINSLVLRTDLGGNPRFSDYLQRNRQAVLGDYDHQHVPFEMLVERLRPERNLAHAPLFQIVFGLNNNDNRQLELPDLKLSLLPNEVNTAKVDLELSITEADGTLRVLWSFNSDLFEAATIQALAASFAQLLQGVVDDPSAEILALPLLDAAQRQHLLALGAGPQAAGCEQLVHTAFERSVSQAPDAAAVIEGGRVLSYAELNAKANRLAHYLRDIGIGRGARIGLLLKRSTEQLIGVLGAMKAGAAYVPLEPSHPRDRLDYIVNDAAIELLLTGQGLLEHVSLGGFDILDMDGALAPGWLAEYPDSDPAVAHAPAAEQLLYVLYTSGSTGRPKGVMVPHGGVYNYLSYAAETYLHAGLRGAVVSSPLCFDATLTTFLAPLFAARPVVLLPDDDTTLQALDAYLFGADSWLFKITPAHLDALAQRPAARHAGSSVIVVGGEQLASATLLAWKDRLLPGATFINEYGPTETVVGCSIYSVGAPYDRAALAARPAVAIGKAISNTQLYVLNAQRQLQPFNCVGELYIGGAGVAQGYVNLPAETAARFVADPFGAAGARLYRTGDLVCWLPDGNLEFIGRADDQVKIRGYRIELGEIESQLRGVDAVREATVLVAAAGEGTADKQLVAYLVLDPARPDAAEGIAARCRGRLLAALPEYMVPAAFVVLQEMPLTANGKIDRKRLPAADGAGLSQDSHVAPVGPTQQRLCALWQELLKRERIGASDNFFELGGHSLLALRLIGRVREEFRFELELRNLFAQPTVAGLAALIDAGGGARLLAPIEKAVPGGEAPLSFAQRRLWFIDRMQGGSIQYNMPGTFHLAGALDRARFERSLRAIFERHDVLRTEFVERDGDVFQRVRAQYELPLQWLDVAALPADQAQAEVARLCRLDLQTPFDLRRDLPLRVTVLRRGGQDHVVLFNMHHIASDGWSMGVLVREFGECYAADAEGRAPALAALPVQYADYARWQSRWLDAAALEQGVDYWKRRLDGIPAVHGLPLDRPRPAKASYAGAAHSQMLPAALGVQLRRLCRDTDTTLAMLLQTALAVLLGRWSNETDIVLGTTVAGRSHREVEPLIGFFVNSLVLRTDLSGNPSFTDLLARCRRDILEDFRHDYIPFETLVEALNPERSMSYSPLFQVAFSLHNNEQVQMQLPGLAFSVLPQEVATAHFELVLNVTEAGDELFLTWAYNSDLFDAATIARIAASFHCLLDSAVADPRAPLQVLDIAGTDAAQSLVLRGPTVDPALQPDLIARFDREAEARPERIAVRCGAQQLSYGELREKSGRLAHYLLDIGTRPGARIGIYLDRCSEMLVAILGVARAGATYVALEPSHPQERVQYIVRDAGVELVLLKSAQLNALDVEGVDVLLLDEAAHDPQWLAEYADGGSLAPPARAAQDLVYILYTSGSSGRPKGVMITHGGLANYLDYAAAQYLPGIGGAVVSSPLCFDATITSLLAPLYAGGEVELLAGDDGLLEALAARLFQSAAARLFKITPAHLEALAHLPSATHATLAHCIVVGGEQLTTHNLQQWRQKLPRATFVNEYGPTETVVGCSTCFVRPGDVLDAARRVAVPIGGPLSNTQLYVMNEQRRLQPDGCIGELYIGGAGVARGYVNLAAMTQERFVASPLPGQAQDRLYRTGDLVRRLADGQLEFLGRADSQVKIRGFRIELGEIENALRAAPAVQDAVAVVDESDPADRQLIAYATLDAAAAPAAAAALALIAQQQLEPAHLYRIGNGMELYGLNKAETEYLYDEIFVHKVYDRHGISVREGDCVFDVGANIGAFSVFLATRFEQLTVYSYEPIPDVHRRLQANGRMFGAGKIVPHCLGLSDCAKETEFSFYPNVTLYSGLDKGRAENIDIVRTFLANKAVAGSADHALSDEMVEVLAADRMQTRRVKVQLSTVSEQIRRHGIARIDLLKIDVERSELDVLRGIEPADWAKIRQVVIEVHDTDGAIAYVSGLLRSHGFEVVLDQDADLEGTELYNLYARRPQPVQPLPPLQAERWRGLAELRRELRHGLEQALPDYMVPAALVFLDAIPLTHNGKVDRRRLPSARGQDTVQQQYAAPRTANEETLCAIWAQLLKRERVGIHDNFFSLGGHSLLALRLISHVREAFGAELAIRTLFDHPTIAELAGVLRSEGRASAVPALLRAGRDGDLPLSYAQQRIWFLDVLAGGASLEYTMPSVFELEGELDVAALRRALEAVLRRHEVLRTRFAERDGEVFQHISERFELPLTITDLAGLDAAEQDAAAQRLLQAELARPFDLRQDLMLRAQLIVLGPRRHRVLFNMHHIASDGWSMGVLLREFSALYAAFRSGGTDPLPPLAVQYADFAQWQRRWLQGEVLAEQLNYWTTQLAGVPPLHSLPLDQPRPAHPSYRGSAQLRRLDAARLAAVKACCRSADVTLFMFLETVFALLLSRFSGEADIVVGTPVAGRTHKDVEPLIGCFLNSLVLRTRVDADASFADLLRANRETVLGAFSNQHLPFEMLVEALQPQRSLSHAPLFQLMFILQNNEQAALELPGLQLAPAARPADLIKFDLELICAEDADGLVLNWSYNRDLFAAPFIDQLARSFEVLLDGVLADPQQRCAALPLLREADRRAIVAQSCSGEAAPAAAATVARLFERQAQRTPQAQAVVCGAQTLDYATLNARANRYAHQLQAQGLAPGAVVGLCLPRSAEMVVAMLGILKAGCAYLPLDPHYPKARLHYMIADAGAAAILTTQAVRDALQLPQPSLCVDTAEFAAALAAQADTDSALAQEAAATAYLIYTSGSTGTPKGVAVSQANVVNFLAGMQAEPGFAADDRLLAVTPVSFDIHVLEIHLPLVSGGCVVVASRDECLDGEALVGLLETQAITVMQATPATWKLMLSSPRWNGTRRIRMLCGGEALDRTLADRLLARAESLWNMYGPTETTVWSSCARIHADGMPIGIGRPVRNTGLFVLDAAQQLQPAGVFGELYIGGAGVAKGYHGRDDLSAERFVAVAGLAAAPLRLYRTGDSARWRADGQLECGGRLDQQIKIRGFRVETREIELRLLQLPFVRDCVVSDWAGADGEKRLVAYVVAAGDAALSPSALDECVREATAALRAELPDYMVPAIFQLLDALPLTANGKIDRKALPAPQTAARPRGGYVAPANDVEAVLCAIWQQLLQVERVGTQDDFFELGGHSLLMTRLLSAVREAFLADQVELSIREFFEMPTIQALAALIQARQFARRSQQREAYLGSLQEVEEGEV</sequence>
<dbReference type="Pfam" id="PF00501">
    <property type="entry name" value="AMP-binding"/>
    <property type="match status" value="3"/>
</dbReference>
<evidence type="ECO:0000313" key="6">
    <source>
        <dbReference type="Proteomes" id="UP001165498"/>
    </source>
</evidence>
<dbReference type="Gene3D" id="3.40.50.980">
    <property type="match status" value="6"/>
</dbReference>
<dbReference type="Gene3D" id="1.10.1200.10">
    <property type="entry name" value="ACP-like"/>
    <property type="match status" value="2"/>
</dbReference>
<dbReference type="InterPro" id="IPR006162">
    <property type="entry name" value="Ppantetheine_attach_site"/>
</dbReference>
<dbReference type="Gene3D" id="3.40.50.1820">
    <property type="entry name" value="alpha/beta hydrolase"/>
    <property type="match status" value="1"/>
</dbReference>
<keyword evidence="3" id="KW-0597">Phosphoprotein</keyword>
<dbReference type="InterPro" id="IPR029063">
    <property type="entry name" value="SAM-dependent_MTases_sf"/>
</dbReference>
<dbReference type="CDD" id="cd12116">
    <property type="entry name" value="A_NRPS_Ta1_like"/>
    <property type="match status" value="1"/>
</dbReference>
<dbReference type="InterPro" id="IPR036736">
    <property type="entry name" value="ACP-like_sf"/>
</dbReference>
<evidence type="ECO:0000256" key="2">
    <source>
        <dbReference type="ARBA" id="ARBA00022450"/>
    </source>
</evidence>
<dbReference type="InterPro" id="IPR041464">
    <property type="entry name" value="TubC_N"/>
</dbReference>
<keyword evidence="2" id="KW-0596">Phosphopantetheine</keyword>
<dbReference type="InterPro" id="IPR009081">
    <property type="entry name" value="PP-bd_ACP"/>
</dbReference>
<feature type="domain" description="Carrier" evidence="4">
    <location>
        <begin position="3488"/>
        <end position="3566"/>
    </location>
</feature>
<dbReference type="InterPro" id="IPR029058">
    <property type="entry name" value="AB_hydrolase_fold"/>
</dbReference>
<dbReference type="EMBL" id="JANFQO010000002">
    <property type="protein sequence ID" value="MCQ4163602.1"/>
    <property type="molecule type" value="Genomic_DNA"/>
</dbReference>
<dbReference type="CDD" id="cd19531">
    <property type="entry name" value="LCL_NRPS-like"/>
    <property type="match status" value="3"/>
</dbReference>